<gene>
    <name evidence="7" type="ORF">EBO34_08170</name>
</gene>
<reference evidence="7 8" key="1">
    <citation type="submission" date="2018-10" db="EMBL/GenBank/DDBJ databases">
        <title>Bacillus Keqinensis sp. nov., a moderately halophilic bacterium isolated from a saline-alkaline lake.</title>
        <authorList>
            <person name="Wang H."/>
        </authorList>
    </citation>
    <scope>NUCLEOTIDE SEQUENCE [LARGE SCALE GENOMIC DNA]</scope>
    <source>
        <strain evidence="7 8">KQ-3</strain>
    </source>
</reference>
<keyword evidence="4 6" id="KW-1133">Transmembrane helix</keyword>
<feature type="transmembrane region" description="Helical" evidence="6">
    <location>
        <begin position="176"/>
        <end position="194"/>
    </location>
</feature>
<dbReference type="PANTHER" id="PTHR30238">
    <property type="entry name" value="MEMBRANE BOUND PREDICTED REDOX MODULATOR"/>
    <property type="match status" value="1"/>
</dbReference>
<keyword evidence="8" id="KW-1185">Reference proteome</keyword>
<protein>
    <submittedName>
        <fullName evidence="7">TerC family protein</fullName>
    </submittedName>
</protein>
<feature type="transmembrane region" description="Helical" evidence="6">
    <location>
        <begin position="82"/>
        <end position="98"/>
    </location>
</feature>
<dbReference type="OrthoDB" id="5295733at2"/>
<feature type="transmembrane region" description="Helical" evidence="6">
    <location>
        <begin position="110"/>
        <end position="132"/>
    </location>
</feature>
<comment type="similarity">
    <text evidence="2">Belongs to the TerC family.</text>
</comment>
<keyword evidence="3 6" id="KW-0812">Transmembrane</keyword>
<comment type="subcellular location">
    <subcellularLocation>
        <location evidence="1">Membrane</location>
        <topology evidence="1">Multi-pass membrane protein</topology>
    </subcellularLocation>
</comment>
<comment type="caution">
    <text evidence="7">The sequence shown here is derived from an EMBL/GenBank/DDBJ whole genome shotgun (WGS) entry which is preliminary data.</text>
</comment>
<evidence type="ECO:0000256" key="3">
    <source>
        <dbReference type="ARBA" id="ARBA00022692"/>
    </source>
</evidence>
<evidence type="ECO:0000256" key="1">
    <source>
        <dbReference type="ARBA" id="ARBA00004141"/>
    </source>
</evidence>
<dbReference type="Pfam" id="PF03741">
    <property type="entry name" value="TerC"/>
    <property type="match status" value="1"/>
</dbReference>
<dbReference type="NCBIfam" id="TIGR03717">
    <property type="entry name" value="R_switched_YjbE"/>
    <property type="match status" value="1"/>
</dbReference>
<evidence type="ECO:0000256" key="5">
    <source>
        <dbReference type="ARBA" id="ARBA00023136"/>
    </source>
</evidence>
<evidence type="ECO:0000313" key="7">
    <source>
        <dbReference type="EMBL" id="RNA69895.1"/>
    </source>
</evidence>
<evidence type="ECO:0000313" key="8">
    <source>
        <dbReference type="Proteomes" id="UP000278746"/>
    </source>
</evidence>
<evidence type="ECO:0000256" key="2">
    <source>
        <dbReference type="ARBA" id="ARBA00007511"/>
    </source>
</evidence>
<evidence type="ECO:0000256" key="6">
    <source>
        <dbReference type="SAM" id="Phobius"/>
    </source>
</evidence>
<dbReference type="InterPro" id="IPR005496">
    <property type="entry name" value="Integral_membrane_TerC"/>
</dbReference>
<feature type="transmembrane region" description="Helical" evidence="6">
    <location>
        <begin position="20"/>
        <end position="45"/>
    </location>
</feature>
<accession>A0A3M7TZM6</accession>
<dbReference type="GO" id="GO:0016020">
    <property type="term" value="C:membrane"/>
    <property type="evidence" value="ECO:0007669"/>
    <property type="project" value="UniProtKB-SubCell"/>
</dbReference>
<feature type="transmembrane region" description="Helical" evidence="6">
    <location>
        <begin position="57"/>
        <end position="76"/>
    </location>
</feature>
<organism evidence="7 8">
    <name type="scientific">Alteribacter keqinensis</name>
    <dbReference type="NCBI Taxonomy" id="2483800"/>
    <lineage>
        <taxon>Bacteria</taxon>
        <taxon>Bacillati</taxon>
        <taxon>Bacillota</taxon>
        <taxon>Bacilli</taxon>
        <taxon>Bacillales</taxon>
        <taxon>Bacillaceae</taxon>
        <taxon>Alteribacter</taxon>
    </lineage>
</organism>
<proteinExistence type="inferred from homology"/>
<dbReference type="PANTHER" id="PTHR30238:SF4">
    <property type="entry name" value="SLL1022 PROTEIN"/>
    <property type="match status" value="1"/>
</dbReference>
<feature type="transmembrane region" description="Helical" evidence="6">
    <location>
        <begin position="147"/>
        <end position="169"/>
    </location>
</feature>
<feature type="transmembrane region" description="Helical" evidence="6">
    <location>
        <begin position="206"/>
        <end position="227"/>
    </location>
</feature>
<sequence length="240" mass="25663">MGLTDFIVYAGRNQPLNSDFFVALLTVIGIDLILGGDNAIVVAMACRKLPPALRNKAIVIGIAFAILARGFLTIIAIHLLSIPYLMGIGGVLLFWIAYKLLTSSEGEHHVAGSVSVFAAIKTIVIADVVMGFDNVLAVAGAADGDTLIVFLGLLISVPILIWGSKIILFLMKKFPVILYAGAAILAFTASAMISHEPVVYFFLADYGIPPIVLSLCLITAVVLAGFLRNRVQTIVYFKNQ</sequence>
<dbReference type="AlphaFoldDB" id="A0A3M7TZM6"/>
<dbReference type="EMBL" id="RHIB01000001">
    <property type="protein sequence ID" value="RNA69895.1"/>
    <property type="molecule type" value="Genomic_DNA"/>
</dbReference>
<name>A0A3M7TZM6_9BACI</name>
<dbReference type="Proteomes" id="UP000278746">
    <property type="component" value="Unassembled WGS sequence"/>
</dbReference>
<evidence type="ECO:0000256" key="4">
    <source>
        <dbReference type="ARBA" id="ARBA00022989"/>
    </source>
</evidence>
<dbReference type="InterPro" id="IPR022301">
    <property type="entry name" value="Integral_membrane_YjbE"/>
</dbReference>
<keyword evidence="5 6" id="KW-0472">Membrane</keyword>